<name>A0A8S9FI62_BRACR</name>
<dbReference type="PANTHER" id="PTHR19306:SF9">
    <property type="entry name" value="STRUCTURAL MAINTENANCE OF CHROMOSOMES PROTEIN 6B"/>
    <property type="match status" value="1"/>
</dbReference>
<feature type="domain" description="Rad50/SbcC-type AAA" evidence="12">
    <location>
        <begin position="42"/>
        <end position="199"/>
    </location>
</feature>
<evidence type="ECO:0000256" key="10">
    <source>
        <dbReference type="ARBA" id="ARBA00023204"/>
    </source>
</evidence>
<comment type="subcellular location">
    <subcellularLocation>
        <location evidence="2">Chromosome</location>
    </subcellularLocation>
    <subcellularLocation>
        <location evidence="1">Nucleus</location>
    </subcellularLocation>
</comment>
<evidence type="ECO:0000256" key="3">
    <source>
        <dbReference type="ARBA" id="ARBA00006793"/>
    </source>
</evidence>
<dbReference type="GO" id="GO:0030915">
    <property type="term" value="C:Smc5-Smc6 complex"/>
    <property type="evidence" value="ECO:0007669"/>
    <property type="project" value="TreeGrafter"/>
</dbReference>
<evidence type="ECO:0000256" key="6">
    <source>
        <dbReference type="ARBA" id="ARBA00022763"/>
    </source>
</evidence>
<dbReference type="GO" id="GO:0005634">
    <property type="term" value="C:nucleus"/>
    <property type="evidence" value="ECO:0007669"/>
    <property type="project" value="UniProtKB-SubCell"/>
</dbReference>
<keyword evidence="10" id="KW-0234">DNA repair</keyword>
<evidence type="ECO:0000256" key="2">
    <source>
        <dbReference type="ARBA" id="ARBA00004286"/>
    </source>
</evidence>
<dbReference type="InterPro" id="IPR027417">
    <property type="entry name" value="P-loop_NTPase"/>
</dbReference>
<evidence type="ECO:0000256" key="1">
    <source>
        <dbReference type="ARBA" id="ARBA00004123"/>
    </source>
</evidence>
<dbReference type="SUPFAM" id="SSF52540">
    <property type="entry name" value="P-loop containing nucleoside triphosphate hydrolases"/>
    <property type="match status" value="1"/>
</dbReference>
<keyword evidence="9" id="KW-0233">DNA recombination</keyword>
<comment type="caution">
    <text evidence="13">The sequence shown here is derived from an EMBL/GenBank/DDBJ whole genome shotgun (WGS) entry which is preliminary data.</text>
</comment>
<dbReference type="PANTHER" id="PTHR19306">
    <property type="entry name" value="STRUCTURAL MAINTENANCE OF CHROMOSOMES 5,6 SMC5, SMC6"/>
    <property type="match status" value="1"/>
</dbReference>
<dbReference type="AlphaFoldDB" id="A0A8S9FI62"/>
<reference evidence="13" key="1">
    <citation type="submission" date="2019-12" db="EMBL/GenBank/DDBJ databases">
        <title>Genome sequencing and annotation of Brassica cretica.</title>
        <authorList>
            <person name="Studholme D.J."/>
            <person name="Sarris P.F."/>
        </authorList>
    </citation>
    <scope>NUCLEOTIDE SEQUENCE</scope>
    <source>
        <strain evidence="13">PFS-102/07</strain>
        <tissue evidence="13">Leaf</tissue>
    </source>
</reference>
<dbReference type="Pfam" id="PF13476">
    <property type="entry name" value="AAA_23"/>
    <property type="match status" value="1"/>
</dbReference>
<evidence type="ECO:0000256" key="11">
    <source>
        <dbReference type="ARBA" id="ARBA00023242"/>
    </source>
</evidence>
<evidence type="ECO:0000256" key="9">
    <source>
        <dbReference type="ARBA" id="ARBA00023172"/>
    </source>
</evidence>
<gene>
    <name evidence="13" type="ORF">F2Q70_00032515</name>
</gene>
<keyword evidence="6" id="KW-0227">DNA damage</keyword>
<evidence type="ECO:0000256" key="8">
    <source>
        <dbReference type="ARBA" id="ARBA00023054"/>
    </source>
</evidence>
<dbReference type="GO" id="GO:0035861">
    <property type="term" value="C:site of double-strand break"/>
    <property type="evidence" value="ECO:0007669"/>
    <property type="project" value="TreeGrafter"/>
</dbReference>
<keyword evidence="5" id="KW-0547">Nucleotide-binding</keyword>
<evidence type="ECO:0000313" key="13">
    <source>
        <dbReference type="EMBL" id="KAF2532951.1"/>
    </source>
</evidence>
<evidence type="ECO:0000256" key="4">
    <source>
        <dbReference type="ARBA" id="ARBA00022454"/>
    </source>
</evidence>
<dbReference type="GO" id="GO:0003684">
    <property type="term" value="F:damaged DNA binding"/>
    <property type="evidence" value="ECO:0007669"/>
    <property type="project" value="TreeGrafter"/>
</dbReference>
<organism evidence="13">
    <name type="scientific">Brassica cretica</name>
    <name type="common">Mustard</name>
    <dbReference type="NCBI Taxonomy" id="69181"/>
    <lineage>
        <taxon>Eukaryota</taxon>
        <taxon>Viridiplantae</taxon>
        <taxon>Streptophyta</taxon>
        <taxon>Embryophyta</taxon>
        <taxon>Tracheophyta</taxon>
        <taxon>Spermatophyta</taxon>
        <taxon>Magnoliopsida</taxon>
        <taxon>eudicotyledons</taxon>
        <taxon>Gunneridae</taxon>
        <taxon>Pentapetalae</taxon>
        <taxon>rosids</taxon>
        <taxon>malvids</taxon>
        <taxon>Brassicales</taxon>
        <taxon>Brassicaceae</taxon>
        <taxon>Brassiceae</taxon>
        <taxon>Brassica</taxon>
    </lineage>
</organism>
<keyword evidence="4" id="KW-0158">Chromosome</keyword>
<evidence type="ECO:0000256" key="7">
    <source>
        <dbReference type="ARBA" id="ARBA00022840"/>
    </source>
</evidence>
<keyword evidence="7" id="KW-0067">ATP-binding</keyword>
<dbReference type="GO" id="GO:0016887">
    <property type="term" value="F:ATP hydrolysis activity"/>
    <property type="evidence" value="ECO:0007669"/>
    <property type="project" value="InterPro"/>
</dbReference>
<dbReference type="InterPro" id="IPR038729">
    <property type="entry name" value="Rad50/SbcC_AAA"/>
</dbReference>
<dbReference type="GO" id="GO:0000724">
    <property type="term" value="P:double-strand break repair via homologous recombination"/>
    <property type="evidence" value="ECO:0007669"/>
    <property type="project" value="TreeGrafter"/>
</dbReference>
<keyword evidence="11" id="KW-0539">Nucleus</keyword>
<dbReference type="GO" id="GO:0005524">
    <property type="term" value="F:ATP binding"/>
    <property type="evidence" value="ECO:0007669"/>
    <property type="project" value="UniProtKB-KW"/>
</dbReference>
<dbReference type="GO" id="GO:0003697">
    <property type="term" value="F:single-stranded DNA binding"/>
    <property type="evidence" value="ECO:0007669"/>
    <property type="project" value="TreeGrafter"/>
</dbReference>
<dbReference type="Gene3D" id="3.40.50.300">
    <property type="entry name" value="P-loop containing nucleotide triphosphate hydrolases"/>
    <property type="match status" value="1"/>
</dbReference>
<comment type="similarity">
    <text evidence="3">Belongs to the SMC family. SMC6 subfamily.</text>
</comment>
<accession>A0A8S9FI62</accession>
<dbReference type="EMBL" id="QGKY02002305">
    <property type="protein sequence ID" value="KAF2532951.1"/>
    <property type="molecule type" value="Genomic_DNA"/>
</dbReference>
<evidence type="ECO:0000259" key="12">
    <source>
        <dbReference type="Pfam" id="PF13476"/>
    </source>
</evidence>
<sequence length="248" mass="27775">MATSNDLESTRPLAQFAPTFLGDHHFSVHVDDYRSGSGTILRIKLENFMCHSNLQIEFGEWVNFITGQNGSGKSAILTALCVAFGCRAKGTQRASTLKDFIKTGCSYAVVHVEIKNQGEDAFKPEVYGDVIIVERRITESASSTILKDHEGKKVSSRKDELRELVEHYNIDVENPCVVMSQDKSREFLHSGNDKDKFKDAVSRKISLDALVDFAIAHGAQWMFITPHDISMVKSHERIKKQQMAAPRS</sequence>
<proteinExistence type="inferred from homology"/>
<keyword evidence="8" id="KW-0175">Coiled coil</keyword>
<evidence type="ECO:0000256" key="5">
    <source>
        <dbReference type="ARBA" id="ARBA00022741"/>
    </source>
</evidence>
<protein>
    <recommendedName>
        <fullName evidence="12">Rad50/SbcC-type AAA domain-containing protein</fullName>
    </recommendedName>
</protein>